<feature type="signal peptide" evidence="7">
    <location>
        <begin position="1"/>
        <end position="21"/>
    </location>
</feature>
<feature type="region of interest" description="Disordered" evidence="5">
    <location>
        <begin position="118"/>
        <end position="151"/>
    </location>
</feature>
<evidence type="ECO:0000313" key="9">
    <source>
        <dbReference type="EMBL" id="GEN35083.1"/>
    </source>
</evidence>
<name>A0A511VBZ9_9BACL</name>
<dbReference type="GO" id="GO:0005886">
    <property type="term" value="C:plasma membrane"/>
    <property type="evidence" value="ECO:0007669"/>
    <property type="project" value="TreeGrafter"/>
</dbReference>
<dbReference type="InterPro" id="IPR007348">
    <property type="entry name" value="CopC_dom"/>
</dbReference>
<keyword evidence="3 7" id="KW-0732">Signal</keyword>
<dbReference type="AlphaFoldDB" id="A0A511VBZ9"/>
<keyword evidence="6" id="KW-1133">Transmembrane helix</keyword>
<evidence type="ECO:0000256" key="6">
    <source>
        <dbReference type="SAM" id="Phobius"/>
    </source>
</evidence>
<reference evidence="9 10" key="1">
    <citation type="submission" date="2019-07" db="EMBL/GenBank/DDBJ databases">
        <title>Whole genome shotgun sequence of Aneurinibacillus danicus NBRC 102444.</title>
        <authorList>
            <person name="Hosoyama A."/>
            <person name="Uohara A."/>
            <person name="Ohji S."/>
            <person name="Ichikawa N."/>
        </authorList>
    </citation>
    <scope>NUCLEOTIDE SEQUENCE [LARGE SCALE GENOMIC DNA]</scope>
    <source>
        <strain evidence="9 10">NBRC 102444</strain>
    </source>
</reference>
<keyword evidence="4" id="KW-0186">Copper</keyword>
<dbReference type="GO" id="GO:0042597">
    <property type="term" value="C:periplasmic space"/>
    <property type="evidence" value="ECO:0007669"/>
    <property type="project" value="InterPro"/>
</dbReference>
<evidence type="ECO:0000256" key="7">
    <source>
        <dbReference type="SAM" id="SignalP"/>
    </source>
</evidence>
<gene>
    <name evidence="9" type="ORF">ADA01nite_25430</name>
</gene>
<sequence>MKKRILFLLFSFMLITTQVFAHSGLKSSSPKNGEVVTHPIQEITIQFSGNIERGSKIEIKNEQGDSVPVRSIDTEGKVLKATLDKPLPNGSYKVRWMNIGEDGHPLRGNLSFQVKVPQGEQAGERRAPSKEDTQPAPEQSNTDHQNEEQQQENSAFMIGFIIIGILIIGSLIFLFQKMKK</sequence>
<dbReference type="Gene3D" id="2.60.40.1220">
    <property type="match status" value="1"/>
</dbReference>
<evidence type="ECO:0000256" key="5">
    <source>
        <dbReference type="SAM" id="MobiDB-lite"/>
    </source>
</evidence>
<protein>
    <recommendedName>
        <fullName evidence="8">CopC domain-containing protein</fullName>
    </recommendedName>
</protein>
<feature type="chain" id="PRO_5022140904" description="CopC domain-containing protein" evidence="7">
    <location>
        <begin position="22"/>
        <end position="180"/>
    </location>
</feature>
<feature type="domain" description="CopC" evidence="8">
    <location>
        <begin position="22"/>
        <end position="114"/>
    </location>
</feature>
<dbReference type="PANTHER" id="PTHR34820">
    <property type="entry name" value="INNER MEMBRANE PROTEIN YEBZ"/>
    <property type="match status" value="1"/>
</dbReference>
<keyword evidence="6" id="KW-0472">Membrane</keyword>
<feature type="compositionally biased region" description="Basic and acidic residues" evidence="5">
    <location>
        <begin position="122"/>
        <end position="133"/>
    </location>
</feature>
<keyword evidence="2" id="KW-0479">Metal-binding</keyword>
<dbReference type="Proteomes" id="UP000321157">
    <property type="component" value="Unassembled WGS sequence"/>
</dbReference>
<dbReference type="GO" id="GO:0005507">
    <property type="term" value="F:copper ion binding"/>
    <property type="evidence" value="ECO:0007669"/>
    <property type="project" value="InterPro"/>
</dbReference>
<evidence type="ECO:0000256" key="4">
    <source>
        <dbReference type="ARBA" id="ARBA00023008"/>
    </source>
</evidence>
<dbReference type="GO" id="GO:0046688">
    <property type="term" value="P:response to copper ion"/>
    <property type="evidence" value="ECO:0007669"/>
    <property type="project" value="InterPro"/>
</dbReference>
<accession>A0A511VBZ9</accession>
<dbReference type="EMBL" id="BJXX01000117">
    <property type="protein sequence ID" value="GEN35083.1"/>
    <property type="molecule type" value="Genomic_DNA"/>
</dbReference>
<dbReference type="PANTHER" id="PTHR34820:SF4">
    <property type="entry name" value="INNER MEMBRANE PROTEIN YEBZ"/>
    <property type="match status" value="1"/>
</dbReference>
<evidence type="ECO:0000259" key="8">
    <source>
        <dbReference type="Pfam" id="PF04234"/>
    </source>
</evidence>
<keyword evidence="6" id="KW-0812">Transmembrane</keyword>
<proteinExistence type="predicted"/>
<comment type="caution">
    <text evidence="9">The sequence shown here is derived from an EMBL/GenBank/DDBJ whole genome shotgun (WGS) entry which is preliminary data.</text>
</comment>
<dbReference type="RefSeq" id="WP_170230263.1">
    <property type="nucleotide sequence ID" value="NZ_BJXX01000117.1"/>
</dbReference>
<dbReference type="GO" id="GO:0006825">
    <property type="term" value="P:copper ion transport"/>
    <property type="evidence" value="ECO:0007669"/>
    <property type="project" value="InterPro"/>
</dbReference>
<keyword evidence="10" id="KW-1185">Reference proteome</keyword>
<feature type="transmembrane region" description="Helical" evidence="6">
    <location>
        <begin position="155"/>
        <end position="175"/>
    </location>
</feature>
<dbReference type="InterPro" id="IPR014755">
    <property type="entry name" value="Cu-Rt/internalin_Ig-like"/>
</dbReference>
<dbReference type="InterPro" id="IPR032694">
    <property type="entry name" value="CopC/D"/>
</dbReference>
<evidence type="ECO:0000256" key="1">
    <source>
        <dbReference type="ARBA" id="ARBA00004196"/>
    </source>
</evidence>
<dbReference type="Pfam" id="PF04234">
    <property type="entry name" value="CopC"/>
    <property type="match status" value="1"/>
</dbReference>
<dbReference type="SUPFAM" id="SSF81296">
    <property type="entry name" value="E set domains"/>
    <property type="match status" value="1"/>
</dbReference>
<evidence type="ECO:0000256" key="2">
    <source>
        <dbReference type="ARBA" id="ARBA00022723"/>
    </source>
</evidence>
<comment type="subcellular location">
    <subcellularLocation>
        <location evidence="1">Cell envelope</location>
    </subcellularLocation>
</comment>
<organism evidence="9 10">
    <name type="scientific">Aneurinibacillus danicus</name>
    <dbReference type="NCBI Taxonomy" id="267746"/>
    <lineage>
        <taxon>Bacteria</taxon>
        <taxon>Bacillati</taxon>
        <taxon>Bacillota</taxon>
        <taxon>Bacilli</taxon>
        <taxon>Bacillales</taxon>
        <taxon>Paenibacillaceae</taxon>
        <taxon>Aneurinibacillus group</taxon>
        <taxon>Aneurinibacillus</taxon>
    </lineage>
</organism>
<evidence type="ECO:0000313" key="10">
    <source>
        <dbReference type="Proteomes" id="UP000321157"/>
    </source>
</evidence>
<evidence type="ECO:0000256" key="3">
    <source>
        <dbReference type="ARBA" id="ARBA00022729"/>
    </source>
</evidence>
<dbReference type="GO" id="GO:0030313">
    <property type="term" value="C:cell envelope"/>
    <property type="evidence" value="ECO:0007669"/>
    <property type="project" value="UniProtKB-SubCell"/>
</dbReference>
<dbReference type="InterPro" id="IPR014756">
    <property type="entry name" value="Ig_E-set"/>
</dbReference>